<dbReference type="EMBL" id="CAJNOE010000079">
    <property type="protein sequence ID" value="CAF0872766.1"/>
    <property type="molecule type" value="Genomic_DNA"/>
</dbReference>
<dbReference type="CDD" id="cd02440">
    <property type="entry name" value="AdoMet_MTases"/>
    <property type="match status" value="1"/>
</dbReference>
<comment type="caution">
    <text evidence="2">The sequence shown here is derived from an EMBL/GenBank/DDBJ whole genome shotgun (WGS) entry which is preliminary data.</text>
</comment>
<evidence type="ECO:0000313" key="2">
    <source>
        <dbReference type="EMBL" id="CAF0872766.1"/>
    </source>
</evidence>
<dbReference type="AlphaFoldDB" id="A0A813XMM7"/>
<accession>A0A813XMM7</accession>
<dbReference type="InterPro" id="IPR029063">
    <property type="entry name" value="SAM-dependent_MTases_sf"/>
</dbReference>
<dbReference type="InterPro" id="IPR050508">
    <property type="entry name" value="Methyltransf_Superfamily"/>
</dbReference>
<dbReference type="InterPro" id="IPR013216">
    <property type="entry name" value="Methyltransf_11"/>
</dbReference>
<dbReference type="Proteomes" id="UP000663845">
    <property type="component" value="Unassembled WGS sequence"/>
</dbReference>
<gene>
    <name evidence="2" type="ORF">IZO911_LOCUS10749</name>
    <name evidence="3" type="ORF">JYZ213_LOCUS11433</name>
    <name evidence="4" type="ORF">OXD698_LOCUS29092</name>
</gene>
<evidence type="ECO:0000313" key="5">
    <source>
        <dbReference type="Proteomes" id="UP000663860"/>
    </source>
</evidence>
<feature type="domain" description="Methyltransferase type 11" evidence="1">
    <location>
        <begin position="68"/>
        <end position="167"/>
    </location>
</feature>
<evidence type="ECO:0000313" key="3">
    <source>
        <dbReference type="EMBL" id="CAF0917680.1"/>
    </source>
</evidence>
<evidence type="ECO:0000313" key="4">
    <source>
        <dbReference type="EMBL" id="CAF3993525.1"/>
    </source>
</evidence>
<dbReference type="Gene3D" id="3.40.50.150">
    <property type="entry name" value="Vaccinia Virus protein VP39"/>
    <property type="match status" value="1"/>
</dbReference>
<protein>
    <recommendedName>
        <fullName evidence="1">Methyltransferase type 11 domain-containing protein</fullName>
    </recommendedName>
</protein>
<reference evidence="2" key="1">
    <citation type="submission" date="2021-02" db="EMBL/GenBank/DDBJ databases">
        <authorList>
            <person name="Nowell W R."/>
        </authorList>
    </citation>
    <scope>NUCLEOTIDE SEQUENCE</scope>
</reference>
<dbReference type="GO" id="GO:0008757">
    <property type="term" value="F:S-adenosylmethionine-dependent methyltransferase activity"/>
    <property type="evidence" value="ECO:0007669"/>
    <property type="project" value="InterPro"/>
</dbReference>
<dbReference type="PANTHER" id="PTHR42912">
    <property type="entry name" value="METHYLTRANSFERASE"/>
    <property type="match status" value="1"/>
</dbReference>
<sequence length="234" mass="26795">MGIWLTRPLAGRTNTTINTADKKSFIPALGYDWLTSFYDFTIKLTMPENEFREKLIDELKPNAGEVILEFGFGTGQNLLLAYERSDRLKLIGVDIDPKVKAIAEYKINKRGFDISLDLYDGKTFPYADNSFDKVFSSLVFHQLDKETKLSCLKEIFRVLKPNGQILIGDWGQAKSKIMRFAFYFVQLLDGFATTNDNVNGFLPKFIEQVGFKNVYESDFINTKIGTYSYYVATK</sequence>
<dbReference type="EMBL" id="CAJOAZ010003224">
    <property type="protein sequence ID" value="CAF3993525.1"/>
    <property type="molecule type" value="Genomic_DNA"/>
</dbReference>
<organism evidence="2 5">
    <name type="scientific">Adineta steineri</name>
    <dbReference type="NCBI Taxonomy" id="433720"/>
    <lineage>
        <taxon>Eukaryota</taxon>
        <taxon>Metazoa</taxon>
        <taxon>Spiralia</taxon>
        <taxon>Gnathifera</taxon>
        <taxon>Rotifera</taxon>
        <taxon>Eurotatoria</taxon>
        <taxon>Bdelloidea</taxon>
        <taxon>Adinetida</taxon>
        <taxon>Adinetidae</taxon>
        <taxon>Adineta</taxon>
    </lineage>
</organism>
<dbReference type="SUPFAM" id="SSF53335">
    <property type="entry name" value="S-adenosyl-L-methionine-dependent methyltransferases"/>
    <property type="match status" value="1"/>
</dbReference>
<dbReference type="Proteomes" id="UP000663860">
    <property type="component" value="Unassembled WGS sequence"/>
</dbReference>
<dbReference type="EMBL" id="CAJNOG010000086">
    <property type="protein sequence ID" value="CAF0917680.1"/>
    <property type="molecule type" value="Genomic_DNA"/>
</dbReference>
<name>A0A813XMM7_9BILA</name>
<dbReference type="PANTHER" id="PTHR42912:SF80">
    <property type="entry name" value="METHYLTRANSFERASE DOMAIN-CONTAINING PROTEIN"/>
    <property type="match status" value="1"/>
</dbReference>
<dbReference type="Proteomes" id="UP000663844">
    <property type="component" value="Unassembled WGS sequence"/>
</dbReference>
<proteinExistence type="predicted"/>
<evidence type="ECO:0000259" key="1">
    <source>
        <dbReference type="Pfam" id="PF08241"/>
    </source>
</evidence>
<dbReference type="Pfam" id="PF08241">
    <property type="entry name" value="Methyltransf_11"/>
    <property type="match status" value="1"/>
</dbReference>